<sequence>MFDYQDWTFHANGRTVVARVALDGEGGGTINRYQLVPGPAQSGLCIKVASQDEAAQKLEAEVTKLLGPVW</sequence>
<evidence type="ECO:0000313" key="1">
    <source>
        <dbReference type="EMBL" id="MBH1638276.1"/>
    </source>
</evidence>
<organism evidence="1 2">
    <name type="scientific">Stenotrophomonas maltophilia</name>
    <name type="common">Pseudomonas maltophilia</name>
    <name type="synonym">Xanthomonas maltophilia</name>
    <dbReference type="NCBI Taxonomy" id="40324"/>
    <lineage>
        <taxon>Bacteria</taxon>
        <taxon>Pseudomonadati</taxon>
        <taxon>Pseudomonadota</taxon>
        <taxon>Gammaproteobacteria</taxon>
        <taxon>Lysobacterales</taxon>
        <taxon>Lysobacteraceae</taxon>
        <taxon>Stenotrophomonas</taxon>
        <taxon>Stenotrophomonas maltophilia group</taxon>
    </lineage>
</organism>
<dbReference type="OrthoDB" id="6040319at2"/>
<gene>
    <name evidence="1" type="ORF">I5U57_02295</name>
</gene>
<proteinExistence type="predicted"/>
<dbReference type="EMBL" id="JADUNO010000004">
    <property type="protein sequence ID" value="MBH1638276.1"/>
    <property type="molecule type" value="Genomic_DNA"/>
</dbReference>
<reference evidence="1" key="1">
    <citation type="submission" date="2020-11" db="EMBL/GenBank/DDBJ databases">
        <title>Enhanced detection system for hospital associated transmission using whole genome sequencing surveillance.</title>
        <authorList>
            <person name="Harrison L.H."/>
            <person name="Van Tyne D."/>
            <person name="Marsh J.W."/>
            <person name="Griffith M.P."/>
            <person name="Snyder D.J."/>
            <person name="Cooper V.S."/>
            <person name="Mustapha M."/>
        </authorList>
    </citation>
    <scope>NUCLEOTIDE SEQUENCE</scope>
    <source>
        <strain evidence="1">STEN00092</strain>
    </source>
</reference>
<dbReference type="AlphaFoldDB" id="A0A0K2IKF7"/>
<evidence type="ECO:0000313" key="2">
    <source>
        <dbReference type="Proteomes" id="UP000616785"/>
    </source>
</evidence>
<protein>
    <submittedName>
        <fullName evidence="1">Uncharacterized protein</fullName>
    </submittedName>
</protein>
<comment type="caution">
    <text evidence="1">The sequence shown here is derived from an EMBL/GenBank/DDBJ whole genome shotgun (WGS) entry which is preliminary data.</text>
</comment>
<accession>A0A0K2IKF7</accession>
<name>A0A0K2IKF7_STEMA</name>
<dbReference type="Proteomes" id="UP000616785">
    <property type="component" value="Unassembled WGS sequence"/>
</dbReference>